<dbReference type="HOGENOM" id="CLU_178370_0_0_9"/>
<comment type="caution">
    <text evidence="1">The sequence shown here is derived from an EMBL/GenBank/DDBJ whole genome shotgun (WGS) entry which is preliminary data.</text>
</comment>
<name>A0A125W3W2_ENTFL</name>
<dbReference type="EMBL" id="AEBR01000080">
    <property type="protein sequence ID" value="EFM82065.1"/>
    <property type="molecule type" value="Genomic_DNA"/>
</dbReference>
<protein>
    <submittedName>
        <fullName evidence="1">Uncharacterized protein</fullName>
    </submittedName>
</protein>
<organism evidence="1 2">
    <name type="scientific">Enterococcus faecalis TX4248</name>
    <dbReference type="NCBI Taxonomy" id="749495"/>
    <lineage>
        <taxon>Bacteria</taxon>
        <taxon>Bacillati</taxon>
        <taxon>Bacillota</taxon>
        <taxon>Bacilli</taxon>
        <taxon>Lactobacillales</taxon>
        <taxon>Enterococcaceae</taxon>
        <taxon>Enterococcus</taxon>
    </lineage>
</organism>
<proteinExistence type="predicted"/>
<accession>A0A125W3W2</accession>
<dbReference type="Proteomes" id="UP000004846">
    <property type="component" value="Unassembled WGS sequence"/>
</dbReference>
<reference evidence="1 2" key="1">
    <citation type="submission" date="2010-07" db="EMBL/GenBank/DDBJ databases">
        <authorList>
            <person name="Sid Ahmed O."/>
        </authorList>
    </citation>
    <scope>NUCLEOTIDE SEQUENCE [LARGE SCALE GENOMIC DNA]</scope>
    <source>
        <strain evidence="1 2">TX4248</strain>
    </source>
</reference>
<evidence type="ECO:0000313" key="1">
    <source>
        <dbReference type="EMBL" id="EFM82065.1"/>
    </source>
</evidence>
<sequence length="81" mass="9271">MAFVSDEQYKVTEGQVVSFTRKCSYDSRHSQILLSTTTDAKRESSYYLRLLDAEGVGTLVCLILKTDENQFKMNRNKKAVI</sequence>
<gene>
    <name evidence="1" type="ORF">HMPREF9498_02344</name>
</gene>
<dbReference type="AlphaFoldDB" id="A0A125W3W2"/>
<evidence type="ECO:0000313" key="2">
    <source>
        <dbReference type="Proteomes" id="UP000004846"/>
    </source>
</evidence>